<dbReference type="InterPro" id="IPR050383">
    <property type="entry name" value="GlyoxalaseI/FosfomycinResist"/>
</dbReference>
<gene>
    <name evidence="3" type="ORF">NCTC12121_02276</name>
</gene>
<proteinExistence type="predicted"/>
<dbReference type="Pfam" id="PF00903">
    <property type="entry name" value="Glyoxalase"/>
    <property type="match status" value="1"/>
</dbReference>
<evidence type="ECO:0000256" key="1">
    <source>
        <dbReference type="ARBA" id="ARBA00022723"/>
    </source>
</evidence>
<dbReference type="OrthoDB" id="9812656at2"/>
<dbReference type="PROSITE" id="PS51819">
    <property type="entry name" value="VOC"/>
    <property type="match status" value="1"/>
</dbReference>
<dbReference type="EMBL" id="UFXZ01000001">
    <property type="protein sequence ID" value="STC89651.1"/>
    <property type="molecule type" value="Genomic_DNA"/>
</dbReference>
<evidence type="ECO:0000313" key="3">
    <source>
        <dbReference type="EMBL" id="STC89651.1"/>
    </source>
</evidence>
<dbReference type="Proteomes" id="UP000255248">
    <property type="component" value="Unassembled WGS sequence"/>
</dbReference>
<reference evidence="3 4" key="1">
    <citation type="submission" date="2018-06" db="EMBL/GenBank/DDBJ databases">
        <authorList>
            <consortium name="Pathogen Informatics"/>
            <person name="Doyle S."/>
        </authorList>
    </citation>
    <scope>NUCLEOTIDE SEQUENCE [LARGE SCALE GENOMIC DNA]</scope>
    <source>
        <strain evidence="3 4">NCTC12121</strain>
    </source>
</reference>
<accession>A0A376DJ02</accession>
<dbReference type="PROSITE" id="PS00934">
    <property type="entry name" value="GLYOXALASE_I_1"/>
    <property type="match status" value="1"/>
</dbReference>
<dbReference type="Gene3D" id="3.10.180.10">
    <property type="entry name" value="2,3-Dihydroxybiphenyl 1,2-Dioxygenase, domain 1"/>
    <property type="match status" value="1"/>
</dbReference>
<name>A0A376DJ02_9GAMM</name>
<dbReference type="STRING" id="93378.A9798_10495"/>
<dbReference type="PANTHER" id="PTHR21366:SF14">
    <property type="entry name" value="GLYOXALASE DOMAIN-CONTAINING PROTEIN 5"/>
    <property type="match status" value="1"/>
</dbReference>
<dbReference type="InterPro" id="IPR029068">
    <property type="entry name" value="Glyas_Bleomycin-R_OHBP_Dase"/>
</dbReference>
<dbReference type="RefSeq" id="WP_024524333.1">
    <property type="nucleotide sequence ID" value="NZ_CP065626.1"/>
</dbReference>
<dbReference type="CDD" id="cd07253">
    <property type="entry name" value="GLOD5"/>
    <property type="match status" value="1"/>
</dbReference>
<dbReference type="InterPro" id="IPR004360">
    <property type="entry name" value="Glyas_Fos-R_dOase_dom"/>
</dbReference>
<dbReference type="InterPro" id="IPR018146">
    <property type="entry name" value="Glyoxalase_1_CS"/>
</dbReference>
<keyword evidence="1" id="KW-0479">Metal-binding</keyword>
<dbReference type="GO" id="GO:0046872">
    <property type="term" value="F:metal ion binding"/>
    <property type="evidence" value="ECO:0007669"/>
    <property type="project" value="UniProtKB-KW"/>
</dbReference>
<evidence type="ECO:0000259" key="2">
    <source>
        <dbReference type="PROSITE" id="PS51819"/>
    </source>
</evidence>
<organism evidence="3 4">
    <name type="scientific">Edwardsiella hoshinae</name>
    <dbReference type="NCBI Taxonomy" id="93378"/>
    <lineage>
        <taxon>Bacteria</taxon>
        <taxon>Pseudomonadati</taxon>
        <taxon>Pseudomonadota</taxon>
        <taxon>Gammaproteobacteria</taxon>
        <taxon>Enterobacterales</taxon>
        <taxon>Hafniaceae</taxon>
        <taxon>Edwardsiella</taxon>
    </lineage>
</organism>
<feature type="domain" description="VOC" evidence="2">
    <location>
        <begin position="5"/>
        <end position="124"/>
    </location>
</feature>
<dbReference type="GO" id="GO:0004462">
    <property type="term" value="F:lactoylglutathione lyase activity"/>
    <property type="evidence" value="ECO:0007669"/>
    <property type="project" value="InterPro"/>
</dbReference>
<evidence type="ECO:0000313" key="4">
    <source>
        <dbReference type="Proteomes" id="UP000255248"/>
    </source>
</evidence>
<dbReference type="AlphaFoldDB" id="A0A376DJ02"/>
<protein>
    <submittedName>
        <fullName evidence="3">Virulence protein STM3117</fullName>
    </submittedName>
</protein>
<dbReference type="SUPFAM" id="SSF54593">
    <property type="entry name" value="Glyoxalase/Bleomycin resistance protein/Dihydroxybiphenyl dioxygenase"/>
    <property type="match status" value="1"/>
</dbReference>
<sequence length="132" mass="14509">MLITGIDHVVITVEDVEQTLAFYVDGLGMTLDERNDRLALIFGNQKINIHRRKAEFTPAARQVTYGSLDICLLAQGDIQQIKQELAGRGLTIEVGVVPRTGARGPIDSLYLRDPDGNLIEISVYQSSLPSEA</sequence>
<dbReference type="InterPro" id="IPR037523">
    <property type="entry name" value="VOC_core"/>
</dbReference>
<dbReference type="PANTHER" id="PTHR21366">
    <property type="entry name" value="GLYOXALASE FAMILY PROTEIN"/>
    <property type="match status" value="1"/>
</dbReference>